<evidence type="ECO:0000313" key="2">
    <source>
        <dbReference type="EMBL" id="TRB07331.1"/>
    </source>
</evidence>
<dbReference type="AlphaFoldDB" id="A0A546Y2U9"/>
<dbReference type="InterPro" id="IPR050792">
    <property type="entry name" value="ADP-ribosylglycohydrolase"/>
</dbReference>
<gene>
    <name evidence="2" type="ORF">EXN61_09425</name>
</gene>
<protein>
    <submittedName>
        <fullName evidence="2">ADP-ribosylglycohydrolase family protein</fullName>
    </submittedName>
</protein>
<feature type="binding site" evidence="1">
    <location>
        <position position="322"/>
    </location>
    <ligand>
        <name>Mg(2+)</name>
        <dbReference type="ChEBI" id="CHEBI:18420"/>
        <label>1</label>
    </ligand>
</feature>
<dbReference type="InterPro" id="IPR036705">
    <property type="entry name" value="Ribosyl_crysJ1_sf"/>
</dbReference>
<dbReference type="GO" id="GO:0046872">
    <property type="term" value="F:metal ion binding"/>
    <property type="evidence" value="ECO:0007669"/>
    <property type="project" value="UniProtKB-KW"/>
</dbReference>
<dbReference type="GO" id="GO:0016787">
    <property type="term" value="F:hydrolase activity"/>
    <property type="evidence" value="ECO:0007669"/>
    <property type="project" value="UniProtKB-KW"/>
</dbReference>
<dbReference type="PANTHER" id="PTHR16222">
    <property type="entry name" value="ADP-RIBOSYLGLYCOHYDROLASE"/>
    <property type="match status" value="1"/>
</dbReference>
<keyword evidence="1" id="KW-0479">Metal-binding</keyword>
<dbReference type="InterPro" id="IPR005502">
    <property type="entry name" value="Ribosyl_crysJ1"/>
</dbReference>
<feature type="binding site" evidence="1">
    <location>
        <position position="75"/>
    </location>
    <ligand>
        <name>Mg(2+)</name>
        <dbReference type="ChEBI" id="CHEBI:18420"/>
        <label>1</label>
    </ligand>
</feature>
<organism evidence="2 3">
    <name type="scientific">Agrobacterium tumefaciens</name>
    <dbReference type="NCBI Taxonomy" id="358"/>
    <lineage>
        <taxon>Bacteria</taxon>
        <taxon>Pseudomonadati</taxon>
        <taxon>Pseudomonadota</taxon>
        <taxon>Alphaproteobacteria</taxon>
        <taxon>Hyphomicrobiales</taxon>
        <taxon>Rhizobiaceae</taxon>
        <taxon>Rhizobium/Agrobacterium group</taxon>
        <taxon>Agrobacterium</taxon>
        <taxon>Agrobacterium tumefaciens complex</taxon>
    </lineage>
</organism>
<dbReference type="Gene3D" id="1.10.4080.10">
    <property type="entry name" value="ADP-ribosylation/Crystallin J1"/>
    <property type="match status" value="1"/>
</dbReference>
<evidence type="ECO:0000256" key="1">
    <source>
        <dbReference type="PIRSR" id="PIRSR605502-1"/>
    </source>
</evidence>
<evidence type="ECO:0000313" key="3">
    <source>
        <dbReference type="Proteomes" id="UP000317023"/>
    </source>
</evidence>
<dbReference type="PANTHER" id="PTHR16222:SF12">
    <property type="entry name" value="ADP-RIBOSYLGLYCOHYDROLASE-RELATED"/>
    <property type="match status" value="1"/>
</dbReference>
<comment type="caution">
    <text evidence="2">The sequence shown here is derived from an EMBL/GenBank/DDBJ whole genome shotgun (WGS) entry which is preliminary data.</text>
</comment>
<sequence>MKNTIEALSLKGRIRAALFGVAYGDAIGAPVEKLSVEQIRQRYGRVTSMNTEWHRMSESGIARNWRVRGNGIVTDDTLMTLCLMSVYNDVKRHIDAWDMAEGMVREIAWKPRWVPELQRETLLIERLFYPEKWIFQRHQLSNCDPREGGIGNMVNCGAAMYIAPVGMVNACDPKAAYDEAIAFASGHQQSFGLEAAGVLAAAIAAAFIPNITIEGVVDEALALAKDGTKKAIAEVVDAAHGLRGAEHAKVVETFHAIIAQYSPMGDDVVHSIKKAGVPSEAYRPSRINAIEELPLALGFAIVNDGDFYKAIHDGINSGRDTDSIGVMAGAILGAMHGATIIDQADASLLDVTNRLDLFAEADAFCETVLEIQGADRKLDEAKADMRERLGIFSVGKVA</sequence>
<feature type="binding site" evidence="1">
    <location>
        <position position="74"/>
    </location>
    <ligand>
        <name>Mg(2+)</name>
        <dbReference type="ChEBI" id="CHEBI:18420"/>
        <label>1</label>
    </ligand>
</feature>
<feature type="binding site" evidence="1">
    <location>
        <position position="76"/>
    </location>
    <ligand>
        <name>Mg(2+)</name>
        <dbReference type="ChEBI" id="CHEBI:18420"/>
        <label>1</label>
    </ligand>
</feature>
<name>A0A546Y2U9_AGRTU</name>
<accession>A0A546Y2U9</accession>
<comment type="cofactor">
    <cofactor evidence="1">
        <name>Mg(2+)</name>
        <dbReference type="ChEBI" id="CHEBI:18420"/>
    </cofactor>
    <text evidence="1">Binds 2 magnesium ions per subunit.</text>
</comment>
<dbReference type="RefSeq" id="WP_142856227.1">
    <property type="nucleotide sequence ID" value="NZ_SGOE01000002.1"/>
</dbReference>
<feature type="binding site" evidence="1">
    <location>
        <position position="320"/>
    </location>
    <ligand>
        <name>Mg(2+)</name>
        <dbReference type="ChEBI" id="CHEBI:18420"/>
        <label>1</label>
    </ligand>
</feature>
<reference evidence="2 3" key="1">
    <citation type="journal article" date="2019" name="Appl. Microbiol. Biotechnol.">
        <title>Differential efficiency of wild type rhizogenic strains for rol gene transformation of plants.</title>
        <authorList>
            <person name="Desmet S."/>
            <person name="De Keyser E."/>
            <person name="Van Vaerenbergh J."/>
            <person name="Baeyen S."/>
            <person name="Van Huylenbroeck J."/>
            <person name="Geelen D."/>
            <person name="Dhooghe E."/>
        </authorList>
    </citation>
    <scope>NUCLEOTIDE SEQUENCE [LARGE SCALE GENOMIC DNA]</scope>
    <source>
        <strain evidence="2 3">MAFF210266</strain>
    </source>
</reference>
<keyword evidence="2" id="KW-0378">Hydrolase</keyword>
<dbReference type="EMBL" id="SGOE01000002">
    <property type="protein sequence ID" value="TRB07331.1"/>
    <property type="molecule type" value="Genomic_DNA"/>
</dbReference>
<dbReference type="Pfam" id="PF03747">
    <property type="entry name" value="ADP_ribosyl_GH"/>
    <property type="match status" value="1"/>
</dbReference>
<dbReference type="Proteomes" id="UP000317023">
    <property type="component" value="Unassembled WGS sequence"/>
</dbReference>
<proteinExistence type="predicted"/>
<keyword evidence="1" id="KW-0460">Magnesium</keyword>
<feature type="binding site" evidence="1">
    <location>
        <position position="323"/>
    </location>
    <ligand>
        <name>Mg(2+)</name>
        <dbReference type="ChEBI" id="CHEBI:18420"/>
        <label>1</label>
    </ligand>
</feature>
<dbReference type="SUPFAM" id="SSF101478">
    <property type="entry name" value="ADP-ribosylglycohydrolase"/>
    <property type="match status" value="1"/>
</dbReference>